<dbReference type="Proteomes" id="UP000001449">
    <property type="component" value="Chromosome 5"/>
</dbReference>
<dbReference type="PANTHER" id="PTHR47698:SF2">
    <property type="entry name" value="FATTY-ACID-BINDING PROTEIN 3, CHLOROPLASTIC"/>
    <property type="match status" value="1"/>
</dbReference>
<feature type="domain" description="Chalcone isomerase" evidence="1">
    <location>
        <begin position="56"/>
        <end position="210"/>
    </location>
</feature>
<reference evidence="2 3" key="2">
    <citation type="journal article" date="2008" name="Nature">
        <title>The Phaeodactylum genome reveals the evolutionary history of diatom genomes.</title>
        <authorList>
            <person name="Bowler C."/>
            <person name="Allen A.E."/>
            <person name="Badger J.H."/>
            <person name="Grimwood J."/>
            <person name="Jabbari K."/>
            <person name="Kuo A."/>
            <person name="Maheswari U."/>
            <person name="Martens C."/>
            <person name="Maumus F."/>
            <person name="Otillar R.P."/>
            <person name="Rayko E."/>
            <person name="Salamov A."/>
            <person name="Vandepoele K."/>
            <person name="Beszteri B."/>
            <person name="Gruber A."/>
            <person name="Heijde M."/>
            <person name="Katinka M."/>
            <person name="Mock T."/>
            <person name="Valentin K."/>
            <person name="Verret F."/>
            <person name="Berges J.A."/>
            <person name="Brownlee C."/>
            <person name="Cadoret J.P."/>
            <person name="Chiovitti A."/>
            <person name="Choi C.J."/>
            <person name="Coesel S."/>
            <person name="De Martino A."/>
            <person name="Detter J.C."/>
            <person name="Durkin C."/>
            <person name="Falciatore A."/>
            <person name="Fournet J."/>
            <person name="Haruta M."/>
            <person name="Huysman M.J."/>
            <person name="Jenkins B.D."/>
            <person name="Jiroutova K."/>
            <person name="Jorgensen R.E."/>
            <person name="Joubert Y."/>
            <person name="Kaplan A."/>
            <person name="Kroger N."/>
            <person name="Kroth P.G."/>
            <person name="La Roche J."/>
            <person name="Lindquist E."/>
            <person name="Lommer M."/>
            <person name="Martin-Jezequel V."/>
            <person name="Lopez P.J."/>
            <person name="Lucas S."/>
            <person name="Mangogna M."/>
            <person name="McGinnis K."/>
            <person name="Medlin L.K."/>
            <person name="Montsant A."/>
            <person name="Oudot-Le Secq M.P."/>
            <person name="Napoli C."/>
            <person name="Obornik M."/>
            <person name="Parker M.S."/>
            <person name="Petit J.L."/>
            <person name="Porcel B.M."/>
            <person name="Poulsen N."/>
            <person name="Robison M."/>
            <person name="Rychlewski L."/>
            <person name="Rynearson T.A."/>
            <person name="Schmutz J."/>
            <person name="Shapiro H."/>
            <person name="Siaut M."/>
            <person name="Stanley M."/>
            <person name="Sussman M.R."/>
            <person name="Taylor A.R."/>
            <person name="Vardi A."/>
            <person name="von Dassow P."/>
            <person name="Vyverman W."/>
            <person name="Willis A."/>
            <person name="Wyrwicz L.S."/>
            <person name="Rokhsar D.S."/>
            <person name="Weissenbach J."/>
            <person name="Armbrust E.V."/>
            <person name="Green B.R."/>
            <person name="Van de Peer Y."/>
            <person name="Grigoriev I.V."/>
        </authorList>
    </citation>
    <scope>NUCLEOTIDE SEQUENCE [LARGE SCALE GENOMIC DNA]</scope>
    <source>
        <strain evidence="2 3">CCMP1335</strain>
    </source>
</reference>
<reference evidence="2 3" key="1">
    <citation type="journal article" date="2004" name="Science">
        <title>The genome of the diatom Thalassiosira pseudonana: ecology, evolution, and metabolism.</title>
        <authorList>
            <person name="Armbrust E.V."/>
            <person name="Berges J.A."/>
            <person name="Bowler C."/>
            <person name="Green B.R."/>
            <person name="Martinez D."/>
            <person name="Putnam N.H."/>
            <person name="Zhou S."/>
            <person name="Allen A.E."/>
            <person name="Apt K.E."/>
            <person name="Bechner M."/>
            <person name="Brzezinski M.A."/>
            <person name="Chaal B.K."/>
            <person name="Chiovitti A."/>
            <person name="Davis A.K."/>
            <person name="Demarest M.S."/>
            <person name="Detter J.C."/>
            <person name="Glavina T."/>
            <person name="Goodstein D."/>
            <person name="Hadi M.Z."/>
            <person name="Hellsten U."/>
            <person name="Hildebrand M."/>
            <person name="Jenkins B.D."/>
            <person name="Jurka J."/>
            <person name="Kapitonov V.V."/>
            <person name="Kroger N."/>
            <person name="Lau W.W."/>
            <person name="Lane T.W."/>
            <person name="Larimer F.W."/>
            <person name="Lippmeier J.C."/>
            <person name="Lucas S."/>
            <person name="Medina M."/>
            <person name="Montsant A."/>
            <person name="Obornik M."/>
            <person name="Parker M.S."/>
            <person name="Palenik B."/>
            <person name="Pazour G.J."/>
            <person name="Richardson P.M."/>
            <person name="Rynearson T.A."/>
            <person name="Saito M.A."/>
            <person name="Schwartz D.C."/>
            <person name="Thamatrakoln K."/>
            <person name="Valentin K."/>
            <person name="Vardi A."/>
            <person name="Wilkerson F.P."/>
            <person name="Rokhsar D.S."/>
        </authorList>
    </citation>
    <scope>NUCLEOTIDE SEQUENCE [LARGE SCALE GENOMIC DNA]</scope>
    <source>
        <strain evidence="2 3">CCMP1335</strain>
    </source>
</reference>
<evidence type="ECO:0000313" key="3">
    <source>
        <dbReference type="Proteomes" id="UP000001449"/>
    </source>
</evidence>
<dbReference type="OMA" id="DIFIACK"/>
<dbReference type="eggNOG" id="ENOG502T7WM">
    <property type="taxonomic scope" value="Eukaryota"/>
</dbReference>
<dbReference type="GO" id="GO:0016872">
    <property type="term" value="F:intramolecular lyase activity"/>
    <property type="evidence" value="ECO:0007669"/>
    <property type="project" value="InterPro"/>
</dbReference>
<dbReference type="InterPro" id="IPR036298">
    <property type="entry name" value="Chalcone_isomerase_sf"/>
</dbReference>
<keyword evidence="3" id="KW-1185">Reference proteome</keyword>
<sequence length="218" mass="23097">MNSSFSTKLILPALAVVLAIVASIVGPNILSHDVSTNGQSVFIDGIAFPSSISKQTLIGGGTRFKWGFKVYGVGIYGEEKTVQKLKKQYTTEIPPALFEDFSQSKAAKTLLLRFHREVASSDVAEALGEALKPKVGKQTSDAFETFILNMIGGDILAKGSDIFIACKGEKVTASLTGGNASSSMNVKGLCPAIFMVYLGDNPVSQQAKEGFAKGFSSM</sequence>
<dbReference type="InterPro" id="IPR016089">
    <property type="entry name" value="Chalcone_isomerase_bundle_sf"/>
</dbReference>
<dbReference type="SUPFAM" id="SSF54626">
    <property type="entry name" value="Chalcone isomerase"/>
    <property type="match status" value="1"/>
</dbReference>
<dbReference type="InParanoid" id="B8C2M0"/>
<proteinExistence type="predicted"/>
<dbReference type="EMBL" id="CM000642">
    <property type="protein sequence ID" value="EED92410.1"/>
    <property type="molecule type" value="Genomic_DNA"/>
</dbReference>
<dbReference type="InterPro" id="IPR016087">
    <property type="entry name" value="Chalcone_isomerase"/>
</dbReference>
<dbReference type="GeneID" id="7446460"/>
<evidence type="ECO:0000259" key="1">
    <source>
        <dbReference type="Pfam" id="PF16036"/>
    </source>
</evidence>
<accession>B8C2M0</accession>
<dbReference type="Gene3D" id="3.50.70.10">
    <property type="match status" value="1"/>
</dbReference>
<dbReference type="Gene3D" id="1.10.890.20">
    <property type="match status" value="1"/>
</dbReference>
<dbReference type="PANTHER" id="PTHR47698">
    <property type="entry name" value="FATTY-ACID-BINDING PROTEIN 3, CHLOROPLASTIC"/>
    <property type="match status" value="1"/>
</dbReference>
<organism evidence="2 3">
    <name type="scientific">Thalassiosira pseudonana</name>
    <name type="common">Marine diatom</name>
    <name type="synonym">Cyclotella nana</name>
    <dbReference type="NCBI Taxonomy" id="35128"/>
    <lineage>
        <taxon>Eukaryota</taxon>
        <taxon>Sar</taxon>
        <taxon>Stramenopiles</taxon>
        <taxon>Ochrophyta</taxon>
        <taxon>Bacillariophyta</taxon>
        <taxon>Coscinodiscophyceae</taxon>
        <taxon>Thalassiosirophycidae</taxon>
        <taxon>Thalassiosirales</taxon>
        <taxon>Thalassiosiraceae</taxon>
        <taxon>Thalassiosira</taxon>
    </lineage>
</organism>
<dbReference type="RefSeq" id="XP_002290658.1">
    <property type="nucleotide sequence ID" value="XM_002290622.1"/>
</dbReference>
<gene>
    <name evidence="2" type="ORF">THAPSDRAFT_22689</name>
</gene>
<dbReference type="InterPro" id="IPR016088">
    <property type="entry name" value="Chalcone_isomerase_3-sand"/>
</dbReference>
<protein>
    <recommendedName>
        <fullName evidence="1">Chalcone isomerase domain-containing protein</fullName>
    </recommendedName>
</protein>
<evidence type="ECO:0000313" key="2">
    <source>
        <dbReference type="EMBL" id="EED92410.1"/>
    </source>
</evidence>
<name>B8C2M0_THAPS</name>
<dbReference type="KEGG" id="tps:THAPSDRAFT_22689"/>
<dbReference type="AlphaFoldDB" id="B8C2M0"/>
<dbReference type="Pfam" id="PF16036">
    <property type="entry name" value="Chalcone_3"/>
    <property type="match status" value="1"/>
</dbReference>
<dbReference type="HOGENOM" id="CLU_1269180_0_0_1"/>
<dbReference type="PaxDb" id="35128-Thaps22689"/>